<protein>
    <submittedName>
        <fullName evidence="1">Uncharacterized protein</fullName>
    </submittedName>
</protein>
<organism evidence="1 2">
    <name type="scientific">Symbiodinium natans</name>
    <dbReference type="NCBI Taxonomy" id="878477"/>
    <lineage>
        <taxon>Eukaryota</taxon>
        <taxon>Sar</taxon>
        <taxon>Alveolata</taxon>
        <taxon>Dinophyceae</taxon>
        <taxon>Suessiales</taxon>
        <taxon>Symbiodiniaceae</taxon>
        <taxon>Symbiodinium</taxon>
    </lineage>
</organism>
<sequence>MRENLGDYPECVIQCALAPIGYRGPPIDEVQRVFLDIELANRHMSDAAAGNDEAHGGDGEANSRSHLLLRKLSDSHTRKTVSFLKEACCYDNKGQVHIRAIARAASIWQKEKAKQQKIVEQIAEEHGGPVVWAGLKYSPVRCLKCEWRHPLFALLLSRHRYDNNNTPACPGNVVEAKKQLERLKTWVQQYRDRPRNADQKLKMHDWIHCFFPFHGIGFVLNVIKILHEPKKVTWSDVPTGT</sequence>
<dbReference type="Proteomes" id="UP000604046">
    <property type="component" value="Unassembled WGS sequence"/>
</dbReference>
<keyword evidence="2" id="KW-1185">Reference proteome</keyword>
<dbReference type="EMBL" id="CAJNDS010002364">
    <property type="protein sequence ID" value="CAE7450339.1"/>
    <property type="molecule type" value="Genomic_DNA"/>
</dbReference>
<reference evidence="1" key="1">
    <citation type="submission" date="2021-02" db="EMBL/GenBank/DDBJ databases">
        <authorList>
            <person name="Dougan E. K."/>
            <person name="Rhodes N."/>
            <person name="Thang M."/>
            <person name="Chan C."/>
        </authorList>
    </citation>
    <scope>NUCLEOTIDE SEQUENCE</scope>
</reference>
<dbReference type="AlphaFoldDB" id="A0A812RRZ4"/>
<proteinExistence type="predicted"/>
<accession>A0A812RRZ4</accession>
<name>A0A812RRZ4_9DINO</name>
<gene>
    <name evidence="1" type="ORF">SNAT2548_LOCUS24625</name>
</gene>
<evidence type="ECO:0000313" key="1">
    <source>
        <dbReference type="EMBL" id="CAE7450339.1"/>
    </source>
</evidence>
<evidence type="ECO:0000313" key="2">
    <source>
        <dbReference type="Proteomes" id="UP000604046"/>
    </source>
</evidence>
<comment type="caution">
    <text evidence="1">The sequence shown here is derived from an EMBL/GenBank/DDBJ whole genome shotgun (WGS) entry which is preliminary data.</text>
</comment>